<feature type="transmembrane region" description="Helical" evidence="1">
    <location>
        <begin position="27"/>
        <end position="53"/>
    </location>
</feature>
<dbReference type="AlphaFoldDB" id="A0A368VAV1"/>
<evidence type="ECO:0000313" key="2">
    <source>
        <dbReference type="EMBL" id="RCW38248.1"/>
    </source>
</evidence>
<keyword evidence="1" id="KW-0812">Transmembrane</keyword>
<keyword evidence="1" id="KW-0472">Membrane</keyword>
<gene>
    <name evidence="2" type="ORF">DFO77_1044</name>
</gene>
<dbReference type="Proteomes" id="UP000252733">
    <property type="component" value="Unassembled WGS sequence"/>
</dbReference>
<feature type="transmembrane region" description="Helical" evidence="1">
    <location>
        <begin position="65"/>
        <end position="82"/>
    </location>
</feature>
<proteinExistence type="predicted"/>
<reference evidence="2 3" key="1">
    <citation type="submission" date="2018-07" db="EMBL/GenBank/DDBJ databases">
        <title>Freshwater and sediment microbial communities from various areas in North America, analyzing microbe dynamics in response to fracking.</title>
        <authorList>
            <person name="Lamendella R."/>
        </authorList>
    </citation>
    <scope>NUCLEOTIDE SEQUENCE [LARGE SCALE GENOMIC DNA]</scope>
    <source>
        <strain evidence="2 3">160A</strain>
    </source>
</reference>
<protein>
    <submittedName>
        <fullName evidence="2">Uncharacterized protein</fullName>
    </submittedName>
</protein>
<feature type="transmembrane region" description="Helical" evidence="1">
    <location>
        <begin position="103"/>
        <end position="120"/>
    </location>
</feature>
<comment type="caution">
    <text evidence="2">The sequence shown here is derived from an EMBL/GenBank/DDBJ whole genome shotgun (WGS) entry which is preliminary data.</text>
</comment>
<organism evidence="2 3">
    <name type="scientific">Marinilabilia salmonicolor</name>
    <dbReference type="NCBI Taxonomy" id="989"/>
    <lineage>
        <taxon>Bacteria</taxon>
        <taxon>Pseudomonadati</taxon>
        <taxon>Bacteroidota</taxon>
        <taxon>Bacteroidia</taxon>
        <taxon>Marinilabiliales</taxon>
        <taxon>Marinilabiliaceae</taxon>
        <taxon>Marinilabilia</taxon>
    </lineage>
</organism>
<accession>A0A368VAV1</accession>
<keyword evidence="1" id="KW-1133">Transmembrane helix</keyword>
<evidence type="ECO:0000313" key="3">
    <source>
        <dbReference type="Proteomes" id="UP000252733"/>
    </source>
</evidence>
<dbReference type="EMBL" id="QPIZ01000004">
    <property type="protein sequence ID" value="RCW38248.1"/>
    <property type="molecule type" value="Genomic_DNA"/>
</dbReference>
<name>A0A368VAV1_9BACT</name>
<keyword evidence="3" id="KW-1185">Reference proteome</keyword>
<evidence type="ECO:0000256" key="1">
    <source>
        <dbReference type="SAM" id="Phobius"/>
    </source>
</evidence>
<sequence length="132" mass="15784">MVSFYRYIFCKSYHFCINVFKEDEFPYFWATSSIVFLVFSNVTSALGFVKYLLHPVEFETYSGSYKYIIVGLTIVVNIYMYSQRRYLKHINFCNEISPKRAKIFRVLSILYYVITFYAFFKSSILLRSPHPS</sequence>